<keyword evidence="2" id="KW-1185">Reference proteome</keyword>
<protein>
    <submittedName>
        <fullName evidence="1">Helix-turn-helix DNA binding domain protein</fullName>
    </submittedName>
</protein>
<name>A0A345KV84_9CAUD</name>
<dbReference type="KEGG" id="vg:60321660"/>
<dbReference type="Proteomes" id="UP000259472">
    <property type="component" value="Segment"/>
</dbReference>
<dbReference type="RefSeq" id="YP_009950250.1">
    <property type="nucleotide sequence ID" value="NC_051588.1"/>
</dbReference>
<proteinExistence type="predicted"/>
<gene>
    <name evidence="1" type="primary">100</name>
    <name evidence="1" type="ORF">SEA_AMINAY_100</name>
</gene>
<organism evidence="1 2">
    <name type="scientific">Mycobacterium phage Aminay</name>
    <dbReference type="NCBI Taxonomy" id="2250291"/>
    <lineage>
        <taxon>Viruses</taxon>
        <taxon>Duplodnaviria</taxon>
        <taxon>Heunggongvirae</taxon>
        <taxon>Uroviricota</taxon>
        <taxon>Caudoviricetes</taxon>
        <taxon>Weiservirinae</taxon>
        <taxon>Aminayvirus</taxon>
        <taxon>Aminayvirus aminay</taxon>
    </lineage>
</organism>
<sequence>MRVDTSTHSCRLDYMTTTKIAATTAEALLAIFAGQTVTLDELFAQIEQTYILAGKRTGITSFYKITDLIEAAGVTSRYTGPDYTGVCLYTFPHKAL</sequence>
<dbReference type="EMBL" id="MH509442">
    <property type="protein sequence ID" value="AXH46936.1"/>
    <property type="molecule type" value="Genomic_DNA"/>
</dbReference>
<reference evidence="2" key="1">
    <citation type="submission" date="2018-06" db="EMBL/GenBank/DDBJ databases">
        <authorList>
            <person name="Zhirakovskaya E."/>
        </authorList>
    </citation>
    <scope>NUCLEOTIDE SEQUENCE [LARGE SCALE GENOMIC DNA]</scope>
</reference>
<evidence type="ECO:0000313" key="1">
    <source>
        <dbReference type="EMBL" id="AXH46936.1"/>
    </source>
</evidence>
<accession>A0A345KV84</accession>
<evidence type="ECO:0000313" key="2">
    <source>
        <dbReference type="Proteomes" id="UP000259472"/>
    </source>
</evidence>
<dbReference type="GeneID" id="60321660"/>